<dbReference type="Gene3D" id="3.40.50.720">
    <property type="entry name" value="NAD(P)-binding Rossmann-like Domain"/>
    <property type="match status" value="1"/>
</dbReference>
<dbReference type="PANTHER" id="PTHR43391:SF14">
    <property type="entry name" value="DEHYDROGENASE_REDUCTASE SDR FAMILY PROTEIN 7-LIKE"/>
    <property type="match status" value="1"/>
</dbReference>
<reference evidence="6" key="1">
    <citation type="submission" date="2019-02" db="EMBL/GenBank/DDBJ databases">
        <title>Complete genome sequence of Rhodoferax sp. Gr-4.</title>
        <authorList>
            <person name="Jin L."/>
        </authorList>
    </citation>
    <scope>NUCLEOTIDE SEQUENCE [LARGE SCALE GENOMIC DNA]</scope>
    <source>
        <strain evidence="6">Gr-4</strain>
    </source>
</reference>
<gene>
    <name evidence="5" type="ORF">EXZ61_19820</name>
</gene>
<name>A0A515EU81_9BURK</name>
<sequence>MTSSTTTTAFVTGGGSGIGKAISKALSARGVSVCVADIDGAAAREVASECGPRASPLALDVRDAQAVRSGIETFAGEHGRLDYVFNNAGIGTSGETNDIPLEAWRRIVDINLYGVLHGVLAAYPLMLKQGYGHIVNTASLAGLGPAPLFSPYALTKHAVVGLSNSLRIEAAARGVRVSAFCPAAIETPILDTMNPAEFKIGTAPDARRFLTALAGPPYSVEKAVDELLVELGKNKGVIVLPARARLAWRLGRWFPALVEMVSKSAVAAERKALQ</sequence>
<dbReference type="Proteomes" id="UP000317365">
    <property type="component" value="Chromosome"/>
</dbReference>
<dbReference type="GO" id="GO:0016491">
    <property type="term" value="F:oxidoreductase activity"/>
    <property type="evidence" value="ECO:0007669"/>
    <property type="project" value="UniProtKB-KW"/>
</dbReference>
<comment type="similarity">
    <text evidence="1 4">Belongs to the short-chain dehydrogenases/reductases (SDR) family.</text>
</comment>
<dbReference type="KEGG" id="rhg:EXZ61_19820"/>
<evidence type="ECO:0000256" key="4">
    <source>
        <dbReference type="RuleBase" id="RU000363"/>
    </source>
</evidence>
<dbReference type="PANTHER" id="PTHR43391">
    <property type="entry name" value="RETINOL DEHYDROGENASE-RELATED"/>
    <property type="match status" value="1"/>
</dbReference>
<evidence type="ECO:0000313" key="6">
    <source>
        <dbReference type="Proteomes" id="UP000317365"/>
    </source>
</evidence>
<accession>A0A515EU81</accession>
<dbReference type="InterPro" id="IPR002347">
    <property type="entry name" value="SDR_fam"/>
</dbReference>
<dbReference type="EMBL" id="CP036282">
    <property type="protein sequence ID" value="QDL56226.1"/>
    <property type="molecule type" value="Genomic_DNA"/>
</dbReference>
<dbReference type="CDD" id="cd05233">
    <property type="entry name" value="SDR_c"/>
    <property type="match status" value="1"/>
</dbReference>
<dbReference type="PRINTS" id="PR00081">
    <property type="entry name" value="GDHRDH"/>
</dbReference>
<proteinExistence type="inferred from homology"/>
<keyword evidence="6" id="KW-1185">Reference proteome</keyword>
<protein>
    <submittedName>
        <fullName evidence="5">SDR family oxidoreductase</fullName>
    </submittedName>
</protein>
<dbReference type="Pfam" id="PF00106">
    <property type="entry name" value="adh_short"/>
    <property type="match status" value="1"/>
</dbReference>
<evidence type="ECO:0000256" key="1">
    <source>
        <dbReference type="ARBA" id="ARBA00006484"/>
    </source>
</evidence>
<organism evidence="5 6">
    <name type="scientific">Rhodoferax aquaticus</name>
    <dbReference type="NCBI Taxonomy" id="2527691"/>
    <lineage>
        <taxon>Bacteria</taxon>
        <taxon>Pseudomonadati</taxon>
        <taxon>Pseudomonadota</taxon>
        <taxon>Betaproteobacteria</taxon>
        <taxon>Burkholderiales</taxon>
        <taxon>Comamonadaceae</taxon>
        <taxon>Rhodoferax</taxon>
    </lineage>
</organism>
<keyword evidence="2" id="KW-0521">NADP</keyword>
<dbReference type="SUPFAM" id="SSF51735">
    <property type="entry name" value="NAD(P)-binding Rossmann-fold domains"/>
    <property type="match status" value="1"/>
</dbReference>
<reference evidence="6" key="2">
    <citation type="journal article" date="2020" name="Int. J. Syst. Evol. Microbiol.">
        <title>Genomic insights into a novel species Rhodoferax aquaticus sp. nov., isolated from freshwater.</title>
        <authorList>
            <person name="Li T."/>
            <person name="Zhuo Y."/>
            <person name="Jin C.Z."/>
            <person name="Wu X."/>
            <person name="Ko S.R."/>
            <person name="Jin F.J."/>
            <person name="Ahn C.Y."/>
            <person name="Oh H.M."/>
            <person name="Lee H.G."/>
            <person name="Jin L."/>
        </authorList>
    </citation>
    <scope>NUCLEOTIDE SEQUENCE [LARGE SCALE GENOMIC DNA]</scope>
    <source>
        <strain evidence="6">Gr-4</strain>
    </source>
</reference>
<dbReference type="RefSeq" id="WP_142813665.1">
    <property type="nucleotide sequence ID" value="NZ_CP036282.1"/>
</dbReference>
<evidence type="ECO:0000256" key="2">
    <source>
        <dbReference type="ARBA" id="ARBA00022857"/>
    </source>
</evidence>
<dbReference type="FunFam" id="3.40.50.720:FF:000084">
    <property type="entry name" value="Short-chain dehydrogenase reductase"/>
    <property type="match status" value="1"/>
</dbReference>
<dbReference type="PRINTS" id="PR00080">
    <property type="entry name" value="SDRFAMILY"/>
</dbReference>
<dbReference type="InterPro" id="IPR036291">
    <property type="entry name" value="NAD(P)-bd_dom_sf"/>
</dbReference>
<dbReference type="AlphaFoldDB" id="A0A515EU81"/>
<evidence type="ECO:0000256" key="3">
    <source>
        <dbReference type="ARBA" id="ARBA00023002"/>
    </source>
</evidence>
<evidence type="ECO:0000313" key="5">
    <source>
        <dbReference type="EMBL" id="QDL56226.1"/>
    </source>
</evidence>
<keyword evidence="3" id="KW-0560">Oxidoreductase</keyword>